<reference evidence="1" key="1">
    <citation type="submission" date="2020-09" db="EMBL/GenBank/DDBJ databases">
        <title>Leviviricetes taxonomy.</title>
        <authorList>
            <person name="Stockdale S.R."/>
            <person name="Callanan J."/>
            <person name="Adriaenssens E.M."/>
            <person name="Kuhn J.H."/>
            <person name="Rumnieks J."/>
            <person name="Shkoporov A."/>
            <person name="Draper L.A."/>
            <person name="Ross P."/>
            <person name="Hill C."/>
        </authorList>
    </citation>
    <scope>NUCLEOTIDE SEQUENCE</scope>
</reference>
<dbReference type="GeneID" id="80399835"/>
<dbReference type="GO" id="GO:0019028">
    <property type="term" value="C:viral capsid"/>
    <property type="evidence" value="ECO:0007669"/>
    <property type="project" value="UniProtKB-KW"/>
</dbReference>
<dbReference type="Gene3D" id="2.40.160.220">
    <property type="match status" value="1"/>
</dbReference>
<protein>
    <submittedName>
        <fullName evidence="1">Coat protein</fullName>
    </submittedName>
</protein>
<evidence type="ECO:0000313" key="1">
    <source>
        <dbReference type="EMBL" id="DAD50619.1"/>
    </source>
</evidence>
<dbReference type="EMBL" id="BK013576">
    <property type="protein sequence ID" value="DAD50619.1"/>
    <property type="molecule type" value="Genomic_RNA"/>
</dbReference>
<dbReference type="RefSeq" id="YP_010770494.1">
    <property type="nucleotide sequence ID" value="NC_074286.1"/>
</dbReference>
<name>A0A8S5KZJ2_9VIRU</name>
<evidence type="ECO:0000313" key="2">
    <source>
        <dbReference type="Proteomes" id="UP000679016"/>
    </source>
</evidence>
<gene>
    <name evidence="1" type="primary">SRR6960507_13_2</name>
</gene>
<proteinExistence type="predicted"/>
<sequence>MAFGATLTLPQVGGNIVLNRINQDGYSSEYLFKDATQQYVAKVRHSKVNRGTKAAPLMYDRHNVEVTQTVYAAGAVAEYYRKVYFVTEQLPSDTNVILADALFDWGLVTANENLTGLLGWQS</sequence>
<dbReference type="Pfam" id="PF22387">
    <property type="entry name" value="PhiCb5_coat"/>
    <property type="match status" value="1"/>
</dbReference>
<dbReference type="InterPro" id="IPR054457">
    <property type="entry name" value="PhiCb5_coat"/>
</dbReference>
<dbReference type="Proteomes" id="UP000679016">
    <property type="component" value="Segment"/>
</dbReference>
<keyword evidence="2" id="KW-1185">Reference proteome</keyword>
<accession>A0A8S5KZJ2</accession>
<keyword evidence="1" id="KW-0946">Virion</keyword>
<organism evidence="1 2">
    <name type="scientific">ssRNA phage SRR6960507_13</name>
    <dbReference type="NCBI Taxonomy" id="2786511"/>
    <lineage>
        <taxon>Viruses</taxon>
        <taxon>Riboviria</taxon>
        <taxon>Orthornavirae</taxon>
        <taxon>Lenarviricota</taxon>
        <taxon>Leviviricetes</taxon>
        <taxon>Timlovirales</taxon>
        <taxon>Steitzviridae</taxon>
        <taxon>Bicehmovirus</taxon>
        <taxon>Bicehmovirus neopeladaptatum</taxon>
        <taxon>Chorovirus peladaptatum</taxon>
    </lineage>
</organism>
<keyword evidence="1" id="KW-0167">Capsid protein</keyword>
<dbReference type="KEGG" id="vg:80399835"/>